<dbReference type="GO" id="GO:0005576">
    <property type="term" value="C:extracellular region"/>
    <property type="evidence" value="ECO:0007669"/>
    <property type="project" value="UniProtKB-SubCell"/>
</dbReference>
<evidence type="ECO:0000256" key="2">
    <source>
        <dbReference type="ARBA" id="ARBA00005679"/>
    </source>
</evidence>
<keyword evidence="8" id="KW-1185">Reference proteome</keyword>
<dbReference type="GO" id="GO:0016671">
    <property type="term" value="F:oxidoreductase activity, acting on a sulfur group of donors, disulfide as acceptor"/>
    <property type="evidence" value="ECO:0007669"/>
    <property type="project" value="InterPro"/>
</dbReference>
<feature type="chain" id="PRO_5041357375" evidence="6">
    <location>
        <begin position="16"/>
        <end position="214"/>
    </location>
</feature>
<dbReference type="PANTHER" id="PTHR13234:SF8">
    <property type="entry name" value="GAMMA-INTERFERON-INDUCIBLE LYSOSOMAL THIOL REDUCTASE"/>
    <property type="match status" value="1"/>
</dbReference>
<organism evidence="7 8">
    <name type="scientific">Dioszegia hungarica</name>
    <dbReference type="NCBI Taxonomy" id="4972"/>
    <lineage>
        <taxon>Eukaryota</taxon>
        <taxon>Fungi</taxon>
        <taxon>Dikarya</taxon>
        <taxon>Basidiomycota</taxon>
        <taxon>Agaricomycotina</taxon>
        <taxon>Tremellomycetes</taxon>
        <taxon>Tremellales</taxon>
        <taxon>Bulleribasidiaceae</taxon>
        <taxon>Dioszegia</taxon>
    </lineage>
</organism>
<dbReference type="RefSeq" id="XP_052947971.1">
    <property type="nucleotide sequence ID" value="XM_053086536.1"/>
</dbReference>
<reference evidence="7" key="1">
    <citation type="journal article" date="2022" name="G3 (Bethesda)">
        <title>High quality genome of the basidiomycete yeast Dioszegia hungarica PDD-24b-2 isolated from cloud water.</title>
        <authorList>
            <person name="Jarrige D."/>
            <person name="Haridas S."/>
            <person name="Bleykasten-Grosshans C."/>
            <person name="Joly M."/>
            <person name="Nadalig T."/>
            <person name="Sancelme M."/>
            <person name="Vuilleumier S."/>
            <person name="Grigoriev I.V."/>
            <person name="Amato P."/>
            <person name="Bringel F."/>
        </authorList>
    </citation>
    <scope>NUCLEOTIDE SEQUENCE</scope>
    <source>
        <strain evidence="7">PDD-24b-2</strain>
    </source>
</reference>
<keyword evidence="3" id="KW-0964">Secreted</keyword>
<evidence type="ECO:0000256" key="4">
    <source>
        <dbReference type="ARBA" id="ARBA00022729"/>
    </source>
</evidence>
<dbReference type="AlphaFoldDB" id="A0AA38HEU6"/>
<protein>
    <submittedName>
        <fullName evidence="7">Uncharacterized protein</fullName>
    </submittedName>
</protein>
<dbReference type="Proteomes" id="UP001164286">
    <property type="component" value="Unassembled WGS sequence"/>
</dbReference>
<dbReference type="InterPro" id="IPR004911">
    <property type="entry name" value="Interferon-induced_GILT"/>
</dbReference>
<accession>A0AA38HEU6</accession>
<keyword evidence="5" id="KW-0325">Glycoprotein</keyword>
<evidence type="ECO:0000256" key="6">
    <source>
        <dbReference type="SAM" id="SignalP"/>
    </source>
</evidence>
<evidence type="ECO:0000256" key="3">
    <source>
        <dbReference type="ARBA" id="ARBA00022525"/>
    </source>
</evidence>
<keyword evidence="4 6" id="KW-0732">Signal</keyword>
<evidence type="ECO:0000313" key="8">
    <source>
        <dbReference type="Proteomes" id="UP001164286"/>
    </source>
</evidence>
<dbReference type="Gene3D" id="3.40.30.10">
    <property type="entry name" value="Glutaredoxin"/>
    <property type="match status" value="1"/>
</dbReference>
<dbReference type="GeneID" id="77725737"/>
<dbReference type="Pfam" id="PF03227">
    <property type="entry name" value="GILT"/>
    <property type="match status" value="1"/>
</dbReference>
<gene>
    <name evidence="7" type="ORF">MKK02DRAFT_22219</name>
</gene>
<evidence type="ECO:0000256" key="5">
    <source>
        <dbReference type="ARBA" id="ARBA00023180"/>
    </source>
</evidence>
<sequence>MWRLILLIALPLSLAAQHPFTPAPRVNVTLYVMSRCPDARTCEAVFEQVLGSQSVQNKVHLKMNYIATRNASEPLGYTCKHGALECVGNAHQLCLHKHLPLPTFYANLGCQNRDFADIGKLSLTKRCADASGVDWNASGVGACIEGSEAEALLQNNLAQTIADGVTMSCTISIDSTIMRGARRCTVDGGMWSGCNDGHTAADFVRVIQEEWRHL</sequence>
<evidence type="ECO:0000313" key="7">
    <source>
        <dbReference type="EMBL" id="KAI9638194.1"/>
    </source>
</evidence>
<evidence type="ECO:0000256" key="1">
    <source>
        <dbReference type="ARBA" id="ARBA00004613"/>
    </source>
</evidence>
<comment type="similarity">
    <text evidence="2">Belongs to the GILT family.</text>
</comment>
<dbReference type="PANTHER" id="PTHR13234">
    <property type="entry name" value="GAMMA-INTERFERON INDUCIBLE LYSOSOMAL THIOL REDUCTASE GILT"/>
    <property type="match status" value="1"/>
</dbReference>
<comment type="subcellular location">
    <subcellularLocation>
        <location evidence="1">Secreted</location>
    </subcellularLocation>
</comment>
<comment type="caution">
    <text evidence="7">The sequence shown here is derived from an EMBL/GenBank/DDBJ whole genome shotgun (WGS) entry which is preliminary data.</text>
</comment>
<dbReference type="EMBL" id="JAKWFO010000003">
    <property type="protein sequence ID" value="KAI9638194.1"/>
    <property type="molecule type" value="Genomic_DNA"/>
</dbReference>
<feature type="signal peptide" evidence="6">
    <location>
        <begin position="1"/>
        <end position="15"/>
    </location>
</feature>
<name>A0AA38HEU6_9TREE</name>
<proteinExistence type="inferred from homology"/>